<reference evidence="3 4" key="1">
    <citation type="submission" date="2020-05" db="EMBL/GenBank/DDBJ databases">
        <title>WGS assembly of Panicum virgatum.</title>
        <authorList>
            <person name="Lovell J.T."/>
            <person name="Jenkins J."/>
            <person name="Shu S."/>
            <person name="Juenger T.E."/>
            <person name="Schmutz J."/>
        </authorList>
    </citation>
    <scope>NUCLEOTIDE SEQUENCE [LARGE SCALE GENOMIC DNA]</scope>
    <source>
        <strain evidence="4">cv. AP13</strain>
    </source>
</reference>
<evidence type="ECO:0000313" key="4">
    <source>
        <dbReference type="Proteomes" id="UP000823388"/>
    </source>
</evidence>
<feature type="region of interest" description="Disordered" evidence="1">
    <location>
        <begin position="410"/>
        <end position="534"/>
    </location>
</feature>
<dbReference type="AlphaFoldDB" id="A0A8T0ST43"/>
<dbReference type="PANTHER" id="PTHR34223:SF44">
    <property type="entry name" value="OS01G0789000 PROTEIN"/>
    <property type="match status" value="1"/>
</dbReference>
<evidence type="ECO:0000256" key="1">
    <source>
        <dbReference type="SAM" id="MobiDB-lite"/>
    </source>
</evidence>
<evidence type="ECO:0000259" key="2">
    <source>
        <dbReference type="Pfam" id="PF24758"/>
    </source>
</evidence>
<accession>A0A8T0ST43</accession>
<evidence type="ECO:0000313" key="3">
    <source>
        <dbReference type="EMBL" id="KAG2601277.1"/>
    </source>
</evidence>
<gene>
    <name evidence="3" type="ORF">PVAP13_5KG579235</name>
</gene>
<dbReference type="Proteomes" id="UP000823388">
    <property type="component" value="Chromosome 5K"/>
</dbReference>
<organism evidence="3 4">
    <name type="scientific">Panicum virgatum</name>
    <name type="common">Blackwell switchgrass</name>
    <dbReference type="NCBI Taxonomy" id="38727"/>
    <lineage>
        <taxon>Eukaryota</taxon>
        <taxon>Viridiplantae</taxon>
        <taxon>Streptophyta</taxon>
        <taxon>Embryophyta</taxon>
        <taxon>Tracheophyta</taxon>
        <taxon>Spermatophyta</taxon>
        <taxon>Magnoliopsida</taxon>
        <taxon>Liliopsida</taxon>
        <taxon>Poales</taxon>
        <taxon>Poaceae</taxon>
        <taxon>PACMAD clade</taxon>
        <taxon>Panicoideae</taxon>
        <taxon>Panicodae</taxon>
        <taxon>Paniceae</taxon>
        <taxon>Panicinae</taxon>
        <taxon>Panicum</taxon>
        <taxon>Panicum sect. Hiantes</taxon>
    </lineage>
</organism>
<sequence length="534" mass="60572">MDSTDDQGVGSGIDLISVLPTEILQNILSLVRIRTVALQFICLTRREFQHWKAEKFARFVNNLFLLQARVDLHTFQLHWYGQSPLDCNDVRMWVGYAAKHNVKVLDVILEAYHQDFLPRCVFISPFLQELNLQFGEASHGHVGFVLPHKINLSSLKKLTLSDVEVSQLSLDQIIACSPGLEDLNFINCERYFKLIDSKVLKSLMLDGFIDGDDRFTIAAPHLIHFEYLGCALEDICWRERPSLESAHIDTCGPTFYCSDVKVMLEKQLPTCSVFENLETLEIGDWCLTDNFNIVLRFIQLSPRLKKLTLVQRQLPKEANGARIDAMPINGMALQCPLLETVIIRCSKDDGEIHIMVNAMVANGVSMEKINVTFYEDMVEKVVGDIISSRHQQEKEFAIFEKLLEQNPEWVVDSSDARSDSDNNDDEEEIEDDKDDELEDEDDEWEDEDECESDDDDDDESKDEDGEELKIGDRDDDLEDGVVDNNEHGNDNGLEGDGVNENLNGNHGSLEDGVDNNEGGNDNDMMEDGVASRQQ</sequence>
<dbReference type="Gene3D" id="3.80.10.10">
    <property type="entry name" value="Ribonuclease Inhibitor"/>
    <property type="match status" value="1"/>
</dbReference>
<dbReference type="InterPro" id="IPR053197">
    <property type="entry name" value="F-box_SCFL_complex_component"/>
</dbReference>
<protein>
    <recommendedName>
        <fullName evidence="2">F-box/LRR-repeat protein 15/At3g58940/PEG3-like LRR domain-containing protein</fullName>
    </recommendedName>
</protein>
<dbReference type="EMBL" id="CM029045">
    <property type="protein sequence ID" value="KAG2601277.1"/>
    <property type="molecule type" value="Genomic_DNA"/>
</dbReference>
<dbReference type="Pfam" id="PF24758">
    <property type="entry name" value="LRR_At5g56370"/>
    <property type="match status" value="1"/>
</dbReference>
<comment type="caution">
    <text evidence="3">The sequence shown here is derived from an EMBL/GenBank/DDBJ whole genome shotgun (WGS) entry which is preliminary data.</text>
</comment>
<proteinExistence type="predicted"/>
<feature type="compositionally biased region" description="Acidic residues" evidence="1">
    <location>
        <begin position="421"/>
        <end position="466"/>
    </location>
</feature>
<dbReference type="PANTHER" id="PTHR34223">
    <property type="entry name" value="OS11G0201299 PROTEIN"/>
    <property type="match status" value="1"/>
</dbReference>
<name>A0A8T0ST43_PANVG</name>
<keyword evidence="4" id="KW-1185">Reference proteome</keyword>
<dbReference type="InterPro" id="IPR032675">
    <property type="entry name" value="LRR_dom_sf"/>
</dbReference>
<dbReference type="InterPro" id="IPR055411">
    <property type="entry name" value="LRR_FXL15/At3g58940/PEG3-like"/>
</dbReference>
<dbReference type="SUPFAM" id="SSF52047">
    <property type="entry name" value="RNI-like"/>
    <property type="match status" value="1"/>
</dbReference>
<feature type="domain" description="F-box/LRR-repeat protein 15/At3g58940/PEG3-like LRR" evidence="2">
    <location>
        <begin position="91"/>
        <end position="309"/>
    </location>
</feature>